<evidence type="ECO:0000259" key="11">
    <source>
        <dbReference type="PROSITE" id="PS50885"/>
    </source>
</evidence>
<feature type="domain" description="HAMP" evidence="11">
    <location>
        <begin position="210"/>
        <end position="263"/>
    </location>
</feature>
<dbReference type="SMART" id="SM00304">
    <property type="entry name" value="HAMP"/>
    <property type="match status" value="1"/>
</dbReference>
<name>A0A3S2VP90_9PROT</name>
<dbReference type="InterPro" id="IPR000727">
    <property type="entry name" value="T_SNARE_dom"/>
</dbReference>
<organism evidence="12 13">
    <name type="scientific">Hwanghaeella grinnelliae</name>
    <dbReference type="NCBI Taxonomy" id="2500179"/>
    <lineage>
        <taxon>Bacteria</taxon>
        <taxon>Pseudomonadati</taxon>
        <taxon>Pseudomonadota</taxon>
        <taxon>Alphaproteobacteria</taxon>
        <taxon>Rhodospirillales</taxon>
        <taxon>Rhodospirillaceae</taxon>
        <taxon>Hwanghaeella</taxon>
    </lineage>
</organism>
<keyword evidence="3 5" id="KW-0807">Transducer</keyword>
<proteinExistence type="inferred from homology"/>
<dbReference type="PANTHER" id="PTHR32089">
    <property type="entry name" value="METHYL-ACCEPTING CHEMOTAXIS PROTEIN MCPB"/>
    <property type="match status" value="1"/>
</dbReference>
<feature type="transmembrane region" description="Helical" evidence="8">
    <location>
        <begin position="183"/>
        <end position="208"/>
    </location>
</feature>
<dbReference type="InterPro" id="IPR004089">
    <property type="entry name" value="MCPsignal_dom"/>
</dbReference>
<gene>
    <name evidence="12" type="ORF">EOI86_03550</name>
</gene>
<evidence type="ECO:0000256" key="6">
    <source>
        <dbReference type="SAM" id="Coils"/>
    </source>
</evidence>
<evidence type="ECO:0000256" key="2">
    <source>
        <dbReference type="ARBA" id="ARBA00022519"/>
    </source>
</evidence>
<comment type="caution">
    <text evidence="12">The sequence shown here is derived from an EMBL/GenBank/DDBJ whole genome shotgun (WGS) entry which is preliminary data.</text>
</comment>
<sequence length="559" mass="59420">MKTFNNLRIGKKLIIVFGLLIALLVASAIATTLSVQRAQNAAAGTERVQQILGTLDEIHSEANKQLLVIRGLLLTGDRENIAAFDASAATMLSKLASVKSRLTTSEAAALVEQYEKRTAEWRAIAKKQIELMRKPLTVDEARIIEANGTGQTYLNDIDTIYDGLRAAADQVFAQYRADSELSFVILLTAAIVGSVLGIVIAVIAYFLLNNSISKPIVSITDTMGTLSSGTYEVTVPGTGRGDEVGSMAEALESFRKGLIQAKELQEEANARQQADVERADRIRQITQAFETDAAEMTSIVSAASTELEQTAQSLNTLADSSTRRATVVATSSEETSNSTETVATAATELSASIAEITQQMGHANTLARETQQQAQETEKEVRALADATDKIGEVVNLIRDISEQTNLLALNATIESARAGEAGKGFAVVANEVKALAGQTGNATEEIAKQIADVQGRTTSAVEAISMIARKVSDVLDVAAAVAAATEEQYSATNEISRNVEEVSGAARDVSENIGEVSSAAEQTGEASQELLSTSQELSKQAASLKNRVESFLQDIRSA</sequence>
<dbReference type="Proteomes" id="UP000287447">
    <property type="component" value="Unassembled WGS sequence"/>
</dbReference>
<reference evidence="13" key="1">
    <citation type="submission" date="2019-01" db="EMBL/GenBank/DDBJ databases">
        <title>Gri0909 isolated from a small marine red alga.</title>
        <authorList>
            <person name="Kim J."/>
            <person name="Jeong S.E."/>
            <person name="Jeon C.O."/>
        </authorList>
    </citation>
    <scope>NUCLEOTIDE SEQUENCE [LARGE SCALE GENOMIC DNA]</scope>
    <source>
        <strain evidence="13">Gri0909</strain>
    </source>
</reference>
<dbReference type="PROSITE" id="PS50885">
    <property type="entry name" value="HAMP"/>
    <property type="match status" value="1"/>
</dbReference>
<evidence type="ECO:0000256" key="4">
    <source>
        <dbReference type="ARBA" id="ARBA00029447"/>
    </source>
</evidence>
<keyword evidence="2" id="KW-0997">Cell inner membrane</keyword>
<dbReference type="Gene3D" id="1.10.287.950">
    <property type="entry name" value="Methyl-accepting chemotaxis protein"/>
    <property type="match status" value="1"/>
</dbReference>
<keyword evidence="2" id="KW-1003">Cell membrane</keyword>
<dbReference type="InterPro" id="IPR003660">
    <property type="entry name" value="HAMP_dom"/>
</dbReference>
<evidence type="ECO:0000256" key="5">
    <source>
        <dbReference type="PROSITE-ProRule" id="PRU00284"/>
    </source>
</evidence>
<dbReference type="InterPro" id="IPR004090">
    <property type="entry name" value="Chemotax_Me-accpt_rcpt"/>
</dbReference>
<feature type="coiled-coil region" evidence="6">
    <location>
        <begin position="360"/>
        <end position="387"/>
    </location>
</feature>
<dbReference type="Pfam" id="PF00672">
    <property type="entry name" value="HAMP"/>
    <property type="match status" value="1"/>
</dbReference>
<dbReference type="GO" id="GO:0007165">
    <property type="term" value="P:signal transduction"/>
    <property type="evidence" value="ECO:0007669"/>
    <property type="project" value="UniProtKB-KW"/>
</dbReference>
<feature type="domain" description="Methyl-accepting transducer" evidence="9">
    <location>
        <begin position="278"/>
        <end position="539"/>
    </location>
</feature>
<dbReference type="SUPFAM" id="SSF158472">
    <property type="entry name" value="HAMP domain-like"/>
    <property type="match status" value="1"/>
</dbReference>
<keyword evidence="6" id="KW-0175">Coiled coil</keyword>
<dbReference type="Pfam" id="PF00015">
    <property type="entry name" value="MCPsignal"/>
    <property type="match status" value="1"/>
</dbReference>
<dbReference type="OrthoDB" id="8482111at2"/>
<evidence type="ECO:0000259" key="9">
    <source>
        <dbReference type="PROSITE" id="PS50111"/>
    </source>
</evidence>
<dbReference type="GO" id="GO:0006935">
    <property type="term" value="P:chemotaxis"/>
    <property type="evidence" value="ECO:0007669"/>
    <property type="project" value="InterPro"/>
</dbReference>
<comment type="subcellular location">
    <subcellularLocation>
        <location evidence="1">Cell inner membrane</location>
        <topology evidence="1">Multi-pass membrane protein</topology>
    </subcellularLocation>
</comment>
<feature type="domain" description="T-SNARE coiled-coil homology" evidence="10">
    <location>
        <begin position="455"/>
        <end position="517"/>
    </location>
</feature>
<evidence type="ECO:0000256" key="8">
    <source>
        <dbReference type="SAM" id="Phobius"/>
    </source>
</evidence>
<dbReference type="SUPFAM" id="SSF58104">
    <property type="entry name" value="Methyl-accepting chemotaxis protein (MCP) signaling domain"/>
    <property type="match status" value="1"/>
</dbReference>
<dbReference type="PROSITE" id="PS50111">
    <property type="entry name" value="CHEMOTAXIS_TRANSDUC_2"/>
    <property type="match status" value="1"/>
</dbReference>
<keyword evidence="13" id="KW-1185">Reference proteome</keyword>
<accession>A0A3S2VP90</accession>
<dbReference type="PRINTS" id="PR00260">
    <property type="entry name" value="CHEMTRNSDUCR"/>
</dbReference>
<dbReference type="PANTHER" id="PTHR32089:SF112">
    <property type="entry name" value="LYSOZYME-LIKE PROTEIN-RELATED"/>
    <property type="match status" value="1"/>
</dbReference>
<dbReference type="Pfam" id="PF05227">
    <property type="entry name" value="CHASE3"/>
    <property type="match status" value="1"/>
</dbReference>
<evidence type="ECO:0000313" key="13">
    <source>
        <dbReference type="Proteomes" id="UP000287447"/>
    </source>
</evidence>
<evidence type="ECO:0000256" key="3">
    <source>
        <dbReference type="ARBA" id="ARBA00023224"/>
    </source>
</evidence>
<keyword evidence="8" id="KW-0812">Transmembrane</keyword>
<feature type="region of interest" description="Disordered" evidence="7">
    <location>
        <begin position="515"/>
        <end position="534"/>
    </location>
</feature>
<dbReference type="RefSeq" id="WP_127763748.1">
    <property type="nucleotide sequence ID" value="NZ_SADE01000001.1"/>
</dbReference>
<protein>
    <submittedName>
        <fullName evidence="12">Methyl-accepting chemotaxis protein</fullName>
    </submittedName>
</protein>
<dbReference type="Gene3D" id="1.10.8.500">
    <property type="entry name" value="HAMP domain in histidine kinase"/>
    <property type="match status" value="1"/>
</dbReference>
<comment type="similarity">
    <text evidence="4">Belongs to the methyl-accepting chemotaxis (MCP) protein family.</text>
</comment>
<dbReference type="PROSITE" id="PS50192">
    <property type="entry name" value="T_SNARE"/>
    <property type="match status" value="1"/>
</dbReference>
<dbReference type="EMBL" id="SADE01000001">
    <property type="protein sequence ID" value="RVU38376.1"/>
    <property type="molecule type" value="Genomic_DNA"/>
</dbReference>
<evidence type="ECO:0000313" key="12">
    <source>
        <dbReference type="EMBL" id="RVU38376.1"/>
    </source>
</evidence>
<dbReference type="GO" id="GO:0004888">
    <property type="term" value="F:transmembrane signaling receptor activity"/>
    <property type="evidence" value="ECO:0007669"/>
    <property type="project" value="InterPro"/>
</dbReference>
<evidence type="ECO:0000256" key="1">
    <source>
        <dbReference type="ARBA" id="ARBA00004429"/>
    </source>
</evidence>
<evidence type="ECO:0000259" key="10">
    <source>
        <dbReference type="PROSITE" id="PS50192"/>
    </source>
</evidence>
<keyword evidence="8" id="KW-0472">Membrane</keyword>
<keyword evidence="8" id="KW-1133">Transmembrane helix</keyword>
<dbReference type="SMART" id="SM00283">
    <property type="entry name" value="MA"/>
    <property type="match status" value="1"/>
</dbReference>
<dbReference type="AlphaFoldDB" id="A0A3S2VP90"/>
<evidence type="ECO:0000256" key="7">
    <source>
        <dbReference type="SAM" id="MobiDB-lite"/>
    </source>
</evidence>
<dbReference type="InterPro" id="IPR007891">
    <property type="entry name" value="CHASE3"/>
</dbReference>
<dbReference type="GO" id="GO:0005886">
    <property type="term" value="C:plasma membrane"/>
    <property type="evidence" value="ECO:0007669"/>
    <property type="project" value="UniProtKB-SubCell"/>
</dbReference>